<dbReference type="CDD" id="cd20293">
    <property type="entry name" value="cupin_HutD_N"/>
    <property type="match status" value="1"/>
</dbReference>
<dbReference type="Proteomes" id="UP000189818">
    <property type="component" value="Unassembled WGS sequence"/>
</dbReference>
<organism evidence="1 2">
    <name type="scientific">Rhizorhabdus histidinilytica</name>
    <dbReference type="NCBI Taxonomy" id="439228"/>
    <lineage>
        <taxon>Bacteria</taxon>
        <taxon>Pseudomonadati</taxon>
        <taxon>Pseudomonadota</taxon>
        <taxon>Alphaproteobacteria</taxon>
        <taxon>Sphingomonadales</taxon>
        <taxon>Sphingomonadaceae</taxon>
        <taxon>Rhizorhabdus</taxon>
    </lineage>
</organism>
<reference evidence="2" key="1">
    <citation type="submission" date="2017-02" db="EMBL/GenBank/DDBJ databases">
        <authorList>
            <person name="Varghese N."/>
            <person name="Submissions S."/>
        </authorList>
    </citation>
    <scope>NUCLEOTIDE SEQUENCE [LARGE SCALE GENOMIC DNA]</scope>
    <source>
        <strain evidence="2">UM2</strain>
    </source>
</reference>
<evidence type="ECO:0008006" key="3">
    <source>
        <dbReference type="Google" id="ProtNLM"/>
    </source>
</evidence>
<accession>A0A1T4ZQ57</accession>
<dbReference type="RefSeq" id="WP_079646010.1">
    <property type="nucleotide sequence ID" value="NZ_FUYM01000001.1"/>
</dbReference>
<sequence>MNRVLRIADRPAVPWKNGGGTTREIAVFPPDAGMDDFVWRLSMARVEQTGAFSAFDGVDRVLAVLEGRLRLSGAGLDVTLDGGSAPFPFDGGAPIAGEPIAGPVVDLNAMARRGRCDVEMRRLSAGAEVTGGDAIFLLALEPQRIGEDELDRLDIVDTAVPVTTGGAALLVRFTLAGSTRR</sequence>
<dbReference type="STRING" id="439228.SAMN06295920_1019"/>
<dbReference type="InterPro" id="IPR010282">
    <property type="entry name" value="Uncharacterised_HutD/Ves"/>
</dbReference>
<dbReference type="SUPFAM" id="SSF51182">
    <property type="entry name" value="RmlC-like cupins"/>
    <property type="match status" value="1"/>
</dbReference>
<gene>
    <name evidence="1" type="ORF">SAMN06295920_1019</name>
</gene>
<dbReference type="AlphaFoldDB" id="A0A1T4ZQ57"/>
<dbReference type="InterPro" id="IPR014710">
    <property type="entry name" value="RmlC-like_jellyroll"/>
</dbReference>
<keyword evidence="2" id="KW-1185">Reference proteome</keyword>
<evidence type="ECO:0000313" key="2">
    <source>
        <dbReference type="Proteomes" id="UP000189818"/>
    </source>
</evidence>
<dbReference type="EMBL" id="FUYM01000001">
    <property type="protein sequence ID" value="SKB24820.1"/>
    <property type="molecule type" value="Genomic_DNA"/>
</dbReference>
<evidence type="ECO:0000313" key="1">
    <source>
        <dbReference type="EMBL" id="SKB24820.1"/>
    </source>
</evidence>
<dbReference type="InterPro" id="IPR011051">
    <property type="entry name" value="RmlC_Cupin_sf"/>
</dbReference>
<dbReference type="OrthoDB" id="9800082at2"/>
<dbReference type="PANTHER" id="PTHR37943">
    <property type="entry name" value="PROTEIN VES"/>
    <property type="match status" value="1"/>
</dbReference>
<dbReference type="PANTHER" id="PTHR37943:SF1">
    <property type="entry name" value="PROTEIN VES"/>
    <property type="match status" value="1"/>
</dbReference>
<name>A0A1T4ZQ57_9SPHN</name>
<dbReference type="Pfam" id="PF05962">
    <property type="entry name" value="HutD"/>
    <property type="match status" value="1"/>
</dbReference>
<dbReference type="Gene3D" id="2.60.120.10">
    <property type="entry name" value="Jelly Rolls"/>
    <property type="match status" value="1"/>
</dbReference>
<proteinExistence type="predicted"/>
<protein>
    <recommendedName>
        <fullName evidence="3">HutD family protein</fullName>
    </recommendedName>
</protein>